<keyword evidence="12" id="KW-1185">Reference proteome</keyword>
<evidence type="ECO:0000313" key="12">
    <source>
        <dbReference type="Proteomes" id="UP000472267"/>
    </source>
</evidence>
<dbReference type="Ensembl" id="ENSSFAT00005051330.1">
    <property type="protein sequence ID" value="ENSSFAP00005049702.1"/>
    <property type="gene ID" value="ENSSFAG00005024009.1"/>
</dbReference>
<feature type="domain" description="DRBM" evidence="10">
    <location>
        <begin position="93"/>
        <end position="160"/>
    </location>
</feature>
<dbReference type="GO" id="GO:0005737">
    <property type="term" value="C:cytoplasm"/>
    <property type="evidence" value="ECO:0007669"/>
    <property type="project" value="TreeGrafter"/>
</dbReference>
<dbReference type="PROSITE" id="PS00108">
    <property type="entry name" value="PROTEIN_KINASE_ST"/>
    <property type="match status" value="1"/>
</dbReference>
<feature type="domain" description="DRBM" evidence="10">
    <location>
        <begin position="200"/>
        <end position="268"/>
    </location>
</feature>
<evidence type="ECO:0000259" key="9">
    <source>
        <dbReference type="PROSITE" id="PS50011"/>
    </source>
</evidence>
<evidence type="ECO:0000256" key="8">
    <source>
        <dbReference type="SAM" id="MobiDB-lite"/>
    </source>
</evidence>
<reference evidence="11" key="1">
    <citation type="submission" date="2019-06" db="EMBL/GenBank/DDBJ databases">
        <authorList>
            <consortium name="Wellcome Sanger Institute Data Sharing"/>
        </authorList>
    </citation>
    <scope>NUCLEOTIDE SEQUENCE [LARGE SCALE GENOMIC DNA]</scope>
</reference>
<dbReference type="InterPro" id="IPR000719">
    <property type="entry name" value="Prot_kinase_dom"/>
</dbReference>
<dbReference type="GeneID" id="115399761"/>
<comment type="similarity">
    <text evidence="5">Belongs to the protein kinase superfamily. Ser/Thr protein kinase family. GCN2 subfamily.</text>
</comment>
<name>A0A672J937_SALFA</name>
<dbReference type="SMART" id="SM00220">
    <property type="entry name" value="S_TKc"/>
    <property type="match status" value="1"/>
</dbReference>
<proteinExistence type="inferred from homology"/>
<reference evidence="11" key="3">
    <citation type="submission" date="2025-09" db="UniProtKB">
        <authorList>
            <consortium name="Ensembl"/>
        </authorList>
    </citation>
    <scope>IDENTIFICATION</scope>
</reference>
<keyword evidence="6" id="KW-0694">RNA-binding</keyword>
<dbReference type="Gene3D" id="1.10.510.10">
    <property type="entry name" value="Transferase(Phosphotransferase) domain 1"/>
    <property type="match status" value="1"/>
</dbReference>
<dbReference type="PROSITE" id="PS00107">
    <property type="entry name" value="PROTEIN_KINASE_ATP"/>
    <property type="match status" value="1"/>
</dbReference>
<evidence type="ECO:0000256" key="2">
    <source>
        <dbReference type="ARBA" id="ARBA00022741"/>
    </source>
</evidence>
<protein>
    <submittedName>
        <fullName evidence="11">Interferon-induced, double-stranded RNA-activated protein kinase-like</fullName>
    </submittedName>
</protein>
<evidence type="ECO:0000256" key="5">
    <source>
        <dbReference type="ARBA" id="ARBA00037982"/>
    </source>
</evidence>
<dbReference type="SUPFAM" id="SSF56112">
    <property type="entry name" value="Protein kinase-like (PK-like)"/>
    <property type="match status" value="1"/>
</dbReference>
<dbReference type="InterPro" id="IPR008271">
    <property type="entry name" value="Ser/Thr_kinase_AS"/>
</dbReference>
<dbReference type="Pfam" id="PF00035">
    <property type="entry name" value="dsrm"/>
    <property type="match status" value="3"/>
</dbReference>
<dbReference type="RefSeq" id="XP_029963174.1">
    <property type="nucleotide sequence ID" value="XM_030107314.1"/>
</dbReference>
<dbReference type="PROSITE" id="PS50137">
    <property type="entry name" value="DS_RBD"/>
    <property type="match status" value="3"/>
</dbReference>
<dbReference type="Proteomes" id="UP000472267">
    <property type="component" value="Chromosome 13"/>
</dbReference>
<evidence type="ECO:0000256" key="7">
    <source>
        <dbReference type="PROSITE-ProRule" id="PRU10141"/>
    </source>
</evidence>
<feature type="domain" description="DRBM" evidence="10">
    <location>
        <begin position="5"/>
        <end position="69"/>
    </location>
</feature>
<evidence type="ECO:0000256" key="6">
    <source>
        <dbReference type="PROSITE-ProRule" id="PRU00266"/>
    </source>
</evidence>
<dbReference type="GO" id="GO:0003723">
    <property type="term" value="F:RNA binding"/>
    <property type="evidence" value="ECO:0007669"/>
    <property type="project" value="UniProtKB-UniRule"/>
</dbReference>
<dbReference type="InterPro" id="IPR017441">
    <property type="entry name" value="Protein_kinase_ATP_BS"/>
</dbReference>
<feature type="domain" description="Protein kinase" evidence="9">
    <location>
        <begin position="379"/>
        <end position="658"/>
    </location>
</feature>
<dbReference type="SMART" id="SM00358">
    <property type="entry name" value="DSRM"/>
    <property type="match status" value="3"/>
</dbReference>
<organism evidence="11 12">
    <name type="scientific">Salarias fasciatus</name>
    <name type="common">Jewelled blenny</name>
    <name type="synonym">Blennius fasciatus</name>
    <dbReference type="NCBI Taxonomy" id="181472"/>
    <lineage>
        <taxon>Eukaryota</taxon>
        <taxon>Metazoa</taxon>
        <taxon>Chordata</taxon>
        <taxon>Craniata</taxon>
        <taxon>Vertebrata</taxon>
        <taxon>Euteleostomi</taxon>
        <taxon>Actinopterygii</taxon>
        <taxon>Neopterygii</taxon>
        <taxon>Teleostei</taxon>
        <taxon>Neoteleostei</taxon>
        <taxon>Acanthomorphata</taxon>
        <taxon>Ovalentaria</taxon>
        <taxon>Blenniimorphae</taxon>
        <taxon>Blenniiformes</taxon>
        <taxon>Blennioidei</taxon>
        <taxon>Blenniidae</taxon>
        <taxon>Salariinae</taxon>
        <taxon>Salarias</taxon>
    </lineage>
</organism>
<keyword evidence="3" id="KW-0418">Kinase</keyword>
<evidence type="ECO:0000256" key="1">
    <source>
        <dbReference type="ARBA" id="ARBA00022679"/>
    </source>
</evidence>
<accession>A0A672J937</accession>
<keyword evidence="2 7" id="KW-0547">Nucleotide-binding</keyword>
<feature type="region of interest" description="Disordered" evidence="8">
    <location>
        <begin position="165"/>
        <end position="194"/>
    </location>
</feature>
<dbReference type="Gene3D" id="3.30.160.20">
    <property type="match status" value="3"/>
</dbReference>
<dbReference type="Pfam" id="PF00069">
    <property type="entry name" value="Pkinase"/>
    <property type="match status" value="1"/>
</dbReference>
<dbReference type="OrthoDB" id="341578at2759"/>
<dbReference type="InParanoid" id="A0A672J937"/>
<dbReference type="GO" id="GO:0004694">
    <property type="term" value="F:eukaryotic translation initiation factor 2alpha kinase activity"/>
    <property type="evidence" value="ECO:0007669"/>
    <property type="project" value="TreeGrafter"/>
</dbReference>
<feature type="compositionally biased region" description="Polar residues" evidence="8">
    <location>
        <begin position="165"/>
        <end position="183"/>
    </location>
</feature>
<feature type="compositionally biased region" description="Basic and acidic residues" evidence="8">
    <location>
        <begin position="347"/>
        <end position="366"/>
    </location>
</feature>
<dbReference type="GO" id="GO:0005524">
    <property type="term" value="F:ATP binding"/>
    <property type="evidence" value="ECO:0007669"/>
    <property type="project" value="UniProtKB-UniRule"/>
</dbReference>
<dbReference type="PROSITE" id="PS50011">
    <property type="entry name" value="PROTEIN_KINASE_DOM"/>
    <property type="match status" value="1"/>
</dbReference>
<dbReference type="InterPro" id="IPR014720">
    <property type="entry name" value="dsRBD_dom"/>
</dbReference>
<dbReference type="GO" id="GO:0005634">
    <property type="term" value="C:nucleus"/>
    <property type="evidence" value="ECO:0007669"/>
    <property type="project" value="TreeGrafter"/>
</dbReference>
<gene>
    <name evidence="11" type="primary">LOC115399761</name>
</gene>
<dbReference type="InterPro" id="IPR050339">
    <property type="entry name" value="CC_SR_Kinase"/>
</dbReference>
<evidence type="ECO:0000259" key="10">
    <source>
        <dbReference type="PROSITE" id="PS50137"/>
    </source>
</evidence>
<dbReference type="OMA" id="KEKMWTD"/>
<dbReference type="Gene3D" id="3.30.200.20">
    <property type="entry name" value="Phosphorylase Kinase, domain 1"/>
    <property type="match status" value="1"/>
</dbReference>
<dbReference type="InterPro" id="IPR011009">
    <property type="entry name" value="Kinase-like_dom_sf"/>
</dbReference>
<dbReference type="PANTHER" id="PTHR11042">
    <property type="entry name" value="EUKARYOTIC TRANSLATION INITIATION FACTOR 2-ALPHA KINASE EIF2-ALPHA KINASE -RELATED"/>
    <property type="match status" value="1"/>
</dbReference>
<feature type="region of interest" description="Disordered" evidence="8">
    <location>
        <begin position="347"/>
        <end position="369"/>
    </location>
</feature>
<evidence type="ECO:0000256" key="4">
    <source>
        <dbReference type="ARBA" id="ARBA00022840"/>
    </source>
</evidence>
<keyword evidence="1" id="KW-0808">Transferase</keyword>
<feature type="binding site" evidence="7">
    <location>
        <position position="408"/>
    </location>
    <ligand>
        <name>ATP</name>
        <dbReference type="ChEBI" id="CHEBI:30616"/>
    </ligand>
</feature>
<sequence>MTSRNYVGELKEFADKQGWVLRFEEVGCPGTTFTLKAVLKDKEYPEGVGRNKKEAKQKAAENALISLKGEHMNTTEIVSEASTSAVLPVVHNNYMCWLNEYCMKESLTYKPVEIPKSGPNLTTQWCYFVVDGKEYLGAYGKTKKEAKEEAAKQVYNEICGSKTTESGDGNISGTVDQPKQDLNQPVPDTGGRRKSLTATNFIGLIDDYCKKAGCFHVFTEDRRCGQAHAPKFYYKLKIKDKEYPVGEGKSIKEAKQHAAQLAWAALEDSKGTSMSALCDDVAALKLATPARTQDSGCAKSSLPATPSGSAAFTNSSKPPKEQDQSPIVKPKIKLAANFQNVAKASKEDIMPNFKRDNDENIDREKSSTNSGASRFISEFDSIEHLGHGAFGNVFKAKQKLLDKYYAIKIVRCKEEALREVGALSDLQHPNIVRYYTCWLEDCDYQWESSSGSFSSSQSSSEYSGKYLYIKMELCDARTLRVWIDEKNTQNVKKSLRDSRRRNDSLTFALQIVSGVEYIHSKMLFHRDLKPANIMLGQDGKMKIGDFGLVAESYDSDNLVERSMSRGTPSYMAPEQKEKKTYDRKVDIFALGLIYFEMLWNISGHERVLIWGDVRNQNLPKEFCQHFGQETLVIKSLLRVNPEERPEASQLKADLEKFIQASEAREQRTC</sequence>
<feature type="compositionally biased region" description="Polar residues" evidence="8">
    <location>
        <begin position="302"/>
        <end position="317"/>
    </location>
</feature>
<evidence type="ECO:0000256" key="3">
    <source>
        <dbReference type="ARBA" id="ARBA00022777"/>
    </source>
</evidence>
<feature type="region of interest" description="Disordered" evidence="8">
    <location>
        <begin position="293"/>
        <end position="327"/>
    </location>
</feature>
<keyword evidence="4 7" id="KW-0067">ATP-binding</keyword>
<dbReference type="AlphaFoldDB" id="A0A672J937"/>
<evidence type="ECO:0000313" key="11">
    <source>
        <dbReference type="Ensembl" id="ENSSFAP00005049702.1"/>
    </source>
</evidence>
<reference evidence="11" key="2">
    <citation type="submission" date="2025-08" db="UniProtKB">
        <authorList>
            <consortium name="Ensembl"/>
        </authorList>
    </citation>
    <scope>IDENTIFICATION</scope>
</reference>
<dbReference type="PANTHER" id="PTHR11042:SF166">
    <property type="entry name" value="EUKARYOTIC TRANSLATION INITIATION FACTOR 2-ALPHA KINASE 3"/>
    <property type="match status" value="1"/>
</dbReference>
<dbReference type="SUPFAM" id="SSF54768">
    <property type="entry name" value="dsRNA-binding domain-like"/>
    <property type="match status" value="3"/>
</dbReference>